<dbReference type="Proteomes" id="UP000035681">
    <property type="component" value="Unplaced"/>
</dbReference>
<evidence type="ECO:0000313" key="3">
    <source>
        <dbReference type="WBParaSite" id="TCONS_00016282.p2"/>
    </source>
</evidence>
<keyword evidence="1" id="KW-1133">Transmembrane helix</keyword>
<accession>A0AAF5DPH6</accession>
<keyword evidence="1" id="KW-0812">Transmembrane</keyword>
<keyword evidence="1" id="KW-0472">Membrane</keyword>
<protein>
    <submittedName>
        <fullName evidence="3">Uncharacterized protein</fullName>
    </submittedName>
</protein>
<evidence type="ECO:0000256" key="1">
    <source>
        <dbReference type="SAM" id="Phobius"/>
    </source>
</evidence>
<organism evidence="2 3">
    <name type="scientific">Strongyloides stercoralis</name>
    <name type="common">Threadworm</name>
    <dbReference type="NCBI Taxonomy" id="6248"/>
    <lineage>
        <taxon>Eukaryota</taxon>
        <taxon>Metazoa</taxon>
        <taxon>Ecdysozoa</taxon>
        <taxon>Nematoda</taxon>
        <taxon>Chromadorea</taxon>
        <taxon>Rhabditida</taxon>
        <taxon>Tylenchina</taxon>
        <taxon>Panagrolaimomorpha</taxon>
        <taxon>Strongyloidoidea</taxon>
        <taxon>Strongyloididae</taxon>
        <taxon>Strongyloides</taxon>
    </lineage>
</organism>
<name>A0AAF5DPH6_STRER</name>
<feature type="transmembrane region" description="Helical" evidence="1">
    <location>
        <begin position="82"/>
        <end position="103"/>
    </location>
</feature>
<dbReference type="AlphaFoldDB" id="A0AAF5DPH6"/>
<keyword evidence="2" id="KW-1185">Reference proteome</keyword>
<dbReference type="WBParaSite" id="TCONS_00016282.p2">
    <property type="protein sequence ID" value="TCONS_00016282.p2"/>
    <property type="gene ID" value="XLOC_010837"/>
</dbReference>
<sequence>IKIIEILSRNLIILYILPSIYNIFELNDCNYFEIYNSIDFHICTLFILKKKITMKESNKVLEFFDKINEKKRNKIINFLDKLILINISFNIYKLFKNLSIISFYVSKEIVINICIYNMIYILLFQYVVYKKGIKNKESSTAFVNFYQHILSDLDHYFDVFQKFIDIFYDMKYGEVICFFTILFLPKLKEFIGDGFKLFLCKESVTLNYKMKLNYSIEIDVRIGKLYNRTRQQTTITEKLEPVTNIFNNINFYLVENKKHF</sequence>
<feature type="transmembrane region" description="Helical" evidence="1">
    <location>
        <begin position="109"/>
        <end position="129"/>
    </location>
</feature>
<evidence type="ECO:0000313" key="2">
    <source>
        <dbReference type="Proteomes" id="UP000035681"/>
    </source>
</evidence>
<proteinExistence type="predicted"/>
<reference evidence="3" key="1">
    <citation type="submission" date="2024-02" db="UniProtKB">
        <authorList>
            <consortium name="WormBaseParasite"/>
        </authorList>
    </citation>
    <scope>IDENTIFICATION</scope>
</reference>